<evidence type="ECO:0000313" key="9">
    <source>
        <dbReference type="Proteomes" id="UP001314170"/>
    </source>
</evidence>
<accession>A0AAV1RU24</accession>
<evidence type="ECO:0000313" key="8">
    <source>
        <dbReference type="EMBL" id="CAK7339340.1"/>
    </source>
</evidence>
<feature type="compositionally biased region" description="Low complexity" evidence="6">
    <location>
        <begin position="63"/>
        <end position="86"/>
    </location>
</feature>
<organism evidence="8 9">
    <name type="scientific">Dovyalis caffra</name>
    <dbReference type="NCBI Taxonomy" id="77055"/>
    <lineage>
        <taxon>Eukaryota</taxon>
        <taxon>Viridiplantae</taxon>
        <taxon>Streptophyta</taxon>
        <taxon>Embryophyta</taxon>
        <taxon>Tracheophyta</taxon>
        <taxon>Spermatophyta</taxon>
        <taxon>Magnoliopsida</taxon>
        <taxon>eudicotyledons</taxon>
        <taxon>Gunneridae</taxon>
        <taxon>Pentapetalae</taxon>
        <taxon>rosids</taxon>
        <taxon>fabids</taxon>
        <taxon>Malpighiales</taxon>
        <taxon>Salicaceae</taxon>
        <taxon>Flacourtieae</taxon>
        <taxon>Dovyalis</taxon>
    </lineage>
</organism>
<evidence type="ECO:0000256" key="5">
    <source>
        <dbReference type="ARBA" id="ARBA00023125"/>
    </source>
</evidence>
<evidence type="ECO:0000256" key="1">
    <source>
        <dbReference type="ARBA" id="ARBA00022723"/>
    </source>
</evidence>
<feature type="compositionally biased region" description="Basic and acidic residues" evidence="6">
    <location>
        <begin position="87"/>
        <end position="98"/>
    </location>
</feature>
<gene>
    <name evidence="8" type="ORF">DCAF_LOCUS14391</name>
</gene>
<proteinExistence type="predicted"/>
<keyword evidence="1" id="KW-0479">Metal-binding</keyword>
<evidence type="ECO:0000256" key="4">
    <source>
        <dbReference type="ARBA" id="ARBA00022884"/>
    </source>
</evidence>
<sequence length="98" mass="10787">MDVHEATRIVFSRIQNIDPENASKTMGLLLIQHHGEMEMIRLTLGPEALVHSVILKARKELGLSYPTNPSTSPSSPSPLYSSNSRSRGLEARKHISGP</sequence>
<evidence type="ECO:0000256" key="3">
    <source>
        <dbReference type="ARBA" id="ARBA00022833"/>
    </source>
</evidence>
<dbReference type="GO" id="GO:0008270">
    <property type="term" value="F:zinc ion binding"/>
    <property type="evidence" value="ECO:0007669"/>
    <property type="project" value="UniProtKB-KW"/>
</dbReference>
<keyword evidence="4" id="KW-0694">RNA-binding</keyword>
<feature type="domain" description="AtC3H46-like PABC-like" evidence="7">
    <location>
        <begin position="1"/>
        <end position="65"/>
    </location>
</feature>
<dbReference type="GO" id="GO:0003677">
    <property type="term" value="F:DNA binding"/>
    <property type="evidence" value="ECO:0007669"/>
    <property type="project" value="UniProtKB-KW"/>
</dbReference>
<dbReference type="GO" id="GO:0003723">
    <property type="term" value="F:RNA binding"/>
    <property type="evidence" value="ECO:0007669"/>
    <property type="project" value="UniProtKB-KW"/>
</dbReference>
<evidence type="ECO:0000256" key="2">
    <source>
        <dbReference type="ARBA" id="ARBA00022771"/>
    </source>
</evidence>
<dbReference type="AlphaFoldDB" id="A0AAV1RU24"/>
<protein>
    <recommendedName>
        <fullName evidence="7">AtC3H46-like PABC-like domain-containing protein</fullName>
    </recommendedName>
</protein>
<keyword evidence="5" id="KW-0238">DNA-binding</keyword>
<comment type="caution">
    <text evidence="8">The sequence shown here is derived from an EMBL/GenBank/DDBJ whole genome shotgun (WGS) entry which is preliminary data.</text>
</comment>
<dbReference type="PANTHER" id="PTHR24009">
    <property type="entry name" value="RNA-BINDING (RRM/RBD/RNP MOTIFS)"/>
    <property type="match status" value="1"/>
</dbReference>
<evidence type="ECO:0000259" key="7">
    <source>
        <dbReference type="Pfam" id="PF23182"/>
    </source>
</evidence>
<dbReference type="Proteomes" id="UP001314170">
    <property type="component" value="Unassembled WGS sequence"/>
</dbReference>
<dbReference type="InterPro" id="IPR056276">
    <property type="entry name" value="AtC3H46-like_PABC-like"/>
</dbReference>
<keyword evidence="2" id="KW-0863">Zinc-finger</keyword>
<evidence type="ECO:0000256" key="6">
    <source>
        <dbReference type="SAM" id="MobiDB-lite"/>
    </source>
</evidence>
<dbReference type="Pfam" id="PF23182">
    <property type="entry name" value="PABC_AtC3H46"/>
    <property type="match status" value="1"/>
</dbReference>
<name>A0AAV1RU24_9ROSI</name>
<dbReference type="PANTHER" id="PTHR24009:SF3">
    <property type="entry name" value="RNA-BINDING (RRM_RBD_RNP MOTIFS) FAMILY PROTEIN-RELATED"/>
    <property type="match status" value="1"/>
</dbReference>
<reference evidence="8 9" key="1">
    <citation type="submission" date="2024-01" db="EMBL/GenBank/DDBJ databases">
        <authorList>
            <person name="Waweru B."/>
        </authorList>
    </citation>
    <scope>NUCLEOTIDE SEQUENCE [LARGE SCALE GENOMIC DNA]</scope>
</reference>
<keyword evidence="9" id="KW-1185">Reference proteome</keyword>
<dbReference type="EMBL" id="CAWUPB010001157">
    <property type="protein sequence ID" value="CAK7339340.1"/>
    <property type="molecule type" value="Genomic_DNA"/>
</dbReference>
<feature type="region of interest" description="Disordered" evidence="6">
    <location>
        <begin position="63"/>
        <end position="98"/>
    </location>
</feature>
<keyword evidence="3" id="KW-0862">Zinc</keyword>